<dbReference type="SUPFAM" id="SSF53167">
    <property type="entry name" value="Purine and uridine phosphorylases"/>
    <property type="match status" value="1"/>
</dbReference>
<dbReference type="InterPro" id="IPR000845">
    <property type="entry name" value="Nucleoside_phosphorylase_d"/>
</dbReference>
<comment type="similarity">
    <text evidence="1">Belongs to the PNP/UDP phosphorylase family.</text>
</comment>
<dbReference type="NCBIfam" id="TIGR00107">
    <property type="entry name" value="deoD"/>
    <property type="match status" value="1"/>
</dbReference>
<feature type="compositionally biased region" description="Polar residues" evidence="4">
    <location>
        <begin position="54"/>
        <end position="89"/>
    </location>
</feature>
<keyword evidence="2" id="KW-0328">Glycosyltransferase</keyword>
<feature type="region of interest" description="Disordered" evidence="4">
    <location>
        <begin position="54"/>
        <end position="117"/>
    </location>
</feature>
<feature type="compositionally biased region" description="Polar residues" evidence="4">
    <location>
        <begin position="1"/>
        <end position="13"/>
    </location>
</feature>
<dbReference type="Gene3D" id="3.40.50.1580">
    <property type="entry name" value="Nucleoside phosphorylase domain"/>
    <property type="match status" value="1"/>
</dbReference>
<dbReference type="InterPro" id="IPR004402">
    <property type="entry name" value="DeoD-type"/>
</dbReference>
<dbReference type="AlphaFoldDB" id="A0A9Q0C0X9"/>
<evidence type="ECO:0000256" key="4">
    <source>
        <dbReference type="SAM" id="MobiDB-lite"/>
    </source>
</evidence>
<feature type="domain" description="Nucleoside phosphorylase" evidence="5">
    <location>
        <begin position="159"/>
        <end position="375"/>
    </location>
</feature>
<feature type="compositionally biased region" description="Basic and acidic residues" evidence="4">
    <location>
        <begin position="14"/>
        <end position="24"/>
    </location>
</feature>
<dbReference type="Proteomes" id="UP001151287">
    <property type="component" value="Unassembled WGS sequence"/>
</dbReference>
<dbReference type="GO" id="GO:0005829">
    <property type="term" value="C:cytosol"/>
    <property type="evidence" value="ECO:0007669"/>
    <property type="project" value="TreeGrafter"/>
</dbReference>
<evidence type="ECO:0000259" key="5">
    <source>
        <dbReference type="Pfam" id="PF01048"/>
    </source>
</evidence>
<dbReference type="OrthoDB" id="416752at2759"/>
<dbReference type="CDD" id="cd09006">
    <property type="entry name" value="PNP_EcPNPI-like"/>
    <property type="match status" value="1"/>
</dbReference>
<evidence type="ECO:0000313" key="7">
    <source>
        <dbReference type="Proteomes" id="UP001151287"/>
    </source>
</evidence>
<sequence length="381" mass="39258">MPTAWATSSASIRSTRDSASRSEAHLPSVLPELSGPSASASSATTATYVVASFSPSSTRTPSGASSGETHGTVPSTTRNRAPASTSTCVAGSAQARASHSSSVRRSASRSCGARVSASGGCWSAGEVATMSGLPRAVVATVARVSTHLAAEPGQIAPTVLMPGDPLRARWIAETFLDDAECYSEVRGMLGYTGTWQGHPVSVQGSGMGQPSLAIYATELFAEYDVRTVVRVGSCGALSESVGLRDLVVATGACTDSSMNRIRFHGYDYAPVADLDLVVAARDAARARDGLTVHTGLVLSGDSFYHPRPELTAPMVAHGVLAVEMEASALYTLAAAHGRRALAVCTVSDHVVTGEELGSEERERSFAPMVEVALAAAVRDGG</sequence>
<reference evidence="6" key="1">
    <citation type="journal article" date="2022" name="Cell">
        <title>Repeat-based holocentromeres influence genome architecture and karyotype evolution.</title>
        <authorList>
            <person name="Hofstatter P.G."/>
            <person name="Thangavel G."/>
            <person name="Lux T."/>
            <person name="Neumann P."/>
            <person name="Vondrak T."/>
            <person name="Novak P."/>
            <person name="Zhang M."/>
            <person name="Costa L."/>
            <person name="Castellani M."/>
            <person name="Scott A."/>
            <person name="Toegelov H."/>
            <person name="Fuchs J."/>
            <person name="Mata-Sucre Y."/>
            <person name="Dias Y."/>
            <person name="Vanzela A.L.L."/>
            <person name="Huettel B."/>
            <person name="Almeida C.C.S."/>
            <person name="Simkova H."/>
            <person name="Souza G."/>
            <person name="Pedrosa-Harand A."/>
            <person name="Macas J."/>
            <person name="Mayer K.F.X."/>
            <person name="Houben A."/>
            <person name="Marques A."/>
        </authorList>
    </citation>
    <scope>NUCLEOTIDE SEQUENCE</scope>
    <source>
        <strain evidence="6">RhyBre1mFocal</strain>
    </source>
</reference>
<proteinExistence type="inferred from homology"/>
<organism evidence="6 7">
    <name type="scientific">Rhynchospora breviuscula</name>
    <dbReference type="NCBI Taxonomy" id="2022672"/>
    <lineage>
        <taxon>Eukaryota</taxon>
        <taxon>Viridiplantae</taxon>
        <taxon>Streptophyta</taxon>
        <taxon>Embryophyta</taxon>
        <taxon>Tracheophyta</taxon>
        <taxon>Spermatophyta</taxon>
        <taxon>Magnoliopsida</taxon>
        <taxon>Liliopsida</taxon>
        <taxon>Poales</taxon>
        <taxon>Cyperaceae</taxon>
        <taxon>Cyperoideae</taxon>
        <taxon>Rhynchosporeae</taxon>
        <taxon>Rhynchospora</taxon>
    </lineage>
</organism>
<dbReference type="HAMAP" id="MF_01627">
    <property type="entry name" value="Pur_nucleosid_phosp"/>
    <property type="match status" value="1"/>
</dbReference>
<keyword evidence="3" id="KW-0808">Transferase</keyword>
<dbReference type="GO" id="GO:0004731">
    <property type="term" value="F:purine-nucleoside phosphorylase activity"/>
    <property type="evidence" value="ECO:0007669"/>
    <property type="project" value="InterPro"/>
</dbReference>
<dbReference type="PROSITE" id="PS01232">
    <property type="entry name" value="PNP_UDP_1"/>
    <property type="match status" value="1"/>
</dbReference>
<dbReference type="InterPro" id="IPR035994">
    <property type="entry name" value="Nucleoside_phosphorylase_sf"/>
</dbReference>
<dbReference type="GO" id="GO:0006152">
    <property type="term" value="P:purine nucleoside catabolic process"/>
    <property type="evidence" value="ECO:0007669"/>
    <property type="project" value="TreeGrafter"/>
</dbReference>
<dbReference type="InterPro" id="IPR018016">
    <property type="entry name" value="Nucleoside_phosphorylase_CS"/>
</dbReference>
<keyword evidence="7" id="KW-1185">Reference proteome</keyword>
<dbReference type="PANTHER" id="PTHR43691">
    <property type="entry name" value="URIDINE PHOSPHORYLASE"/>
    <property type="match status" value="1"/>
</dbReference>
<name>A0A9Q0C0X9_9POAL</name>
<feature type="region of interest" description="Disordered" evidence="4">
    <location>
        <begin position="1"/>
        <end position="40"/>
    </location>
</feature>
<evidence type="ECO:0000256" key="3">
    <source>
        <dbReference type="ARBA" id="ARBA00022679"/>
    </source>
</evidence>
<dbReference type="EMBL" id="JAMQYH010000029">
    <property type="protein sequence ID" value="KAJ1684437.1"/>
    <property type="molecule type" value="Genomic_DNA"/>
</dbReference>
<dbReference type="PANTHER" id="PTHR43691:SF11">
    <property type="entry name" value="FI09636P-RELATED"/>
    <property type="match status" value="1"/>
</dbReference>
<comment type="caution">
    <text evidence="6">The sequence shown here is derived from an EMBL/GenBank/DDBJ whole genome shotgun (WGS) entry which is preliminary data.</text>
</comment>
<dbReference type="NCBIfam" id="NF004489">
    <property type="entry name" value="PRK05819.1"/>
    <property type="match status" value="1"/>
</dbReference>
<protein>
    <recommendedName>
        <fullName evidence="5">Nucleoside phosphorylase domain-containing protein</fullName>
    </recommendedName>
</protein>
<evidence type="ECO:0000313" key="6">
    <source>
        <dbReference type="EMBL" id="KAJ1684437.1"/>
    </source>
</evidence>
<dbReference type="Pfam" id="PF01048">
    <property type="entry name" value="PNP_UDP_1"/>
    <property type="match status" value="1"/>
</dbReference>
<evidence type="ECO:0000256" key="1">
    <source>
        <dbReference type="ARBA" id="ARBA00010456"/>
    </source>
</evidence>
<evidence type="ECO:0000256" key="2">
    <source>
        <dbReference type="ARBA" id="ARBA00022676"/>
    </source>
</evidence>
<feature type="compositionally biased region" description="Low complexity" evidence="4">
    <location>
        <begin position="90"/>
        <end position="117"/>
    </location>
</feature>
<accession>A0A9Q0C0X9</accession>
<gene>
    <name evidence="6" type="ORF">LUZ63_020192</name>
</gene>